<dbReference type="RefSeq" id="WP_344647789.1">
    <property type="nucleotide sequence ID" value="NZ_BAAAGX010000006.1"/>
</dbReference>
<accession>A0ABN0TS77</accession>
<gene>
    <name evidence="1" type="ORF">GCM10009539_12850</name>
</gene>
<keyword evidence="2" id="KW-1185">Reference proteome</keyword>
<dbReference type="Gene3D" id="3.30.70.100">
    <property type="match status" value="1"/>
</dbReference>
<dbReference type="InterPro" id="IPR011008">
    <property type="entry name" value="Dimeric_a/b-barrel"/>
</dbReference>
<name>A0ABN0TS77_9ACTN</name>
<comment type="caution">
    <text evidence="1">The sequence shown here is derived from an EMBL/GenBank/DDBJ whole genome shotgun (WGS) entry which is preliminary data.</text>
</comment>
<dbReference type="EMBL" id="BAAAGX010000006">
    <property type="protein sequence ID" value="GAA0228877.1"/>
    <property type="molecule type" value="Genomic_DNA"/>
</dbReference>
<organism evidence="1 2">
    <name type="scientific">Cryptosporangium japonicum</name>
    <dbReference type="NCBI Taxonomy" id="80872"/>
    <lineage>
        <taxon>Bacteria</taxon>
        <taxon>Bacillati</taxon>
        <taxon>Actinomycetota</taxon>
        <taxon>Actinomycetes</taxon>
        <taxon>Cryptosporangiales</taxon>
        <taxon>Cryptosporangiaceae</taxon>
        <taxon>Cryptosporangium</taxon>
    </lineage>
</organism>
<dbReference type="Proteomes" id="UP001500967">
    <property type="component" value="Unassembled WGS sequence"/>
</dbReference>
<evidence type="ECO:0000313" key="1">
    <source>
        <dbReference type="EMBL" id="GAA0228877.1"/>
    </source>
</evidence>
<sequence>MASWLGGRPNLYRIFPKLGVTARAGLPDVVSVAEGWTTERAHAAFFASEPAQAFVAVLRPLLHGESQYTDAIPVGGKPAFAEVDS</sequence>
<proteinExistence type="predicted"/>
<protein>
    <submittedName>
        <fullName evidence="1">Uncharacterized protein</fullName>
    </submittedName>
</protein>
<reference evidence="1 2" key="1">
    <citation type="journal article" date="2019" name="Int. J. Syst. Evol. Microbiol.">
        <title>The Global Catalogue of Microorganisms (GCM) 10K type strain sequencing project: providing services to taxonomists for standard genome sequencing and annotation.</title>
        <authorList>
            <consortium name="The Broad Institute Genomics Platform"/>
            <consortium name="The Broad Institute Genome Sequencing Center for Infectious Disease"/>
            <person name="Wu L."/>
            <person name="Ma J."/>
        </authorList>
    </citation>
    <scope>NUCLEOTIDE SEQUENCE [LARGE SCALE GENOMIC DNA]</scope>
    <source>
        <strain evidence="1 2">JCM 10425</strain>
    </source>
</reference>
<dbReference type="SUPFAM" id="SSF54909">
    <property type="entry name" value="Dimeric alpha+beta barrel"/>
    <property type="match status" value="1"/>
</dbReference>
<evidence type="ECO:0000313" key="2">
    <source>
        <dbReference type="Proteomes" id="UP001500967"/>
    </source>
</evidence>